<feature type="non-terminal residue" evidence="1">
    <location>
        <position position="1"/>
    </location>
</feature>
<organism evidence="1 2">
    <name type="scientific">Gulo gulo</name>
    <name type="common">Wolverine</name>
    <name type="synonym">Gluton</name>
    <dbReference type="NCBI Taxonomy" id="48420"/>
    <lineage>
        <taxon>Eukaryota</taxon>
        <taxon>Metazoa</taxon>
        <taxon>Chordata</taxon>
        <taxon>Craniata</taxon>
        <taxon>Vertebrata</taxon>
        <taxon>Euteleostomi</taxon>
        <taxon>Mammalia</taxon>
        <taxon>Eutheria</taxon>
        <taxon>Laurasiatheria</taxon>
        <taxon>Carnivora</taxon>
        <taxon>Caniformia</taxon>
        <taxon>Musteloidea</taxon>
        <taxon>Mustelidae</taxon>
        <taxon>Guloninae</taxon>
        <taxon>Gulo</taxon>
    </lineage>
</organism>
<dbReference type="Proteomes" id="UP000269945">
    <property type="component" value="Unassembled WGS sequence"/>
</dbReference>
<comment type="caution">
    <text evidence="1">The sequence shown here is derived from an EMBL/GenBank/DDBJ whole genome shotgun (WGS) entry which is preliminary data.</text>
</comment>
<reference evidence="1 2" key="1">
    <citation type="submission" date="2018-10" db="EMBL/GenBank/DDBJ databases">
        <authorList>
            <person name="Ekblom R."/>
            <person name="Jareborg N."/>
        </authorList>
    </citation>
    <scope>NUCLEOTIDE SEQUENCE [LARGE SCALE GENOMIC DNA]</scope>
    <source>
        <tissue evidence="1">Muscle</tissue>
    </source>
</reference>
<evidence type="ECO:0000313" key="1">
    <source>
        <dbReference type="EMBL" id="VCX31004.1"/>
    </source>
</evidence>
<evidence type="ECO:0000313" key="2">
    <source>
        <dbReference type="Proteomes" id="UP000269945"/>
    </source>
</evidence>
<dbReference type="EMBL" id="CYRY02040004">
    <property type="protein sequence ID" value="VCX31004.1"/>
    <property type="molecule type" value="Genomic_DNA"/>
</dbReference>
<accession>A0A9X9M2Z8</accession>
<name>A0A9X9M2Z8_GULGU</name>
<protein>
    <submittedName>
        <fullName evidence="1">Uncharacterized protein</fullName>
    </submittedName>
</protein>
<gene>
    <name evidence="1" type="ORF">BN2614_LOCUS1</name>
</gene>
<sequence>PLPAGPHCWRCPSPPLDFQVDSGAGEMAAAFERGLSVLHTWLWKRCPSLCLGSLKDSFVPVGCLC</sequence>
<proteinExistence type="predicted"/>
<keyword evidence="2" id="KW-1185">Reference proteome</keyword>
<dbReference type="AlphaFoldDB" id="A0A9X9M2Z8"/>